<name>A0A7J9C2E4_GOSGO</name>
<dbReference type="Pfam" id="PF23571">
    <property type="entry name" value="GH3_M"/>
    <property type="match status" value="1"/>
</dbReference>
<dbReference type="Pfam" id="PF23572">
    <property type="entry name" value="GH3_C"/>
    <property type="match status" value="1"/>
</dbReference>
<dbReference type="EMBL" id="JABEZY010000007">
    <property type="protein sequence ID" value="MBA0742643.1"/>
    <property type="molecule type" value="Genomic_DNA"/>
</dbReference>
<protein>
    <recommendedName>
        <fullName evidence="7">Indole-3-acetic acid-amido synthetase GH3.17</fullName>
    </recommendedName>
</protein>
<accession>A0A7J9C2E4</accession>
<keyword evidence="6" id="KW-1185">Reference proteome</keyword>
<sequence length="227" mass="25411">ETLDKFKAYKSEVELYGGILLFSPNYVSPEACFGINLKPLSNPFDVSYTFLPNTTYFEFLPVNKDGGGKAQETRTIDKPVDENVMLGQYYKVVVTTLAERRNVVLNTDVDKTTEEDLSKAITNAKLILELFGIMLTAHSSYSDTSPTPGRYVLFWELKMKGSNDLPKLDARLRVVKHGSFDELMDFYISKGASISQYKPPCCLKSEEAIMILNSGMVGKFLGPKTMP</sequence>
<dbReference type="AlphaFoldDB" id="A0A7J9C2E4"/>
<evidence type="ECO:0000259" key="4">
    <source>
        <dbReference type="Pfam" id="PF23572"/>
    </source>
</evidence>
<dbReference type="OrthoDB" id="10004661at2759"/>
<proteinExistence type="inferred from homology"/>
<dbReference type="GO" id="GO:0005737">
    <property type="term" value="C:cytoplasm"/>
    <property type="evidence" value="ECO:0007669"/>
    <property type="project" value="TreeGrafter"/>
</dbReference>
<dbReference type="InterPro" id="IPR004993">
    <property type="entry name" value="GH3"/>
</dbReference>
<comment type="similarity">
    <text evidence="1">Belongs to the IAA-amido conjugating enzyme family.</text>
</comment>
<comment type="caution">
    <text evidence="5">The sequence shown here is derived from an EMBL/GenBank/DDBJ whole genome shotgun (WGS) entry which is preliminary data.</text>
</comment>
<evidence type="ECO:0000256" key="2">
    <source>
        <dbReference type="ARBA" id="ARBA00022598"/>
    </source>
</evidence>
<keyword evidence="2" id="KW-0436">Ligase</keyword>
<dbReference type="PANTHER" id="PTHR31901">
    <property type="entry name" value="GH3 DOMAIN-CONTAINING PROTEIN"/>
    <property type="match status" value="1"/>
</dbReference>
<evidence type="ECO:0000313" key="6">
    <source>
        <dbReference type="Proteomes" id="UP000593579"/>
    </source>
</evidence>
<feature type="domain" description="GH3 middle" evidence="3">
    <location>
        <begin position="48"/>
        <end position="97"/>
    </location>
</feature>
<feature type="non-terminal residue" evidence="5">
    <location>
        <position position="227"/>
    </location>
</feature>
<dbReference type="InterPro" id="IPR055377">
    <property type="entry name" value="GH3_M"/>
</dbReference>
<dbReference type="InterPro" id="IPR055378">
    <property type="entry name" value="GH3_C"/>
</dbReference>
<gene>
    <name evidence="5" type="ORF">Gogos_015680</name>
</gene>
<organism evidence="5 6">
    <name type="scientific">Gossypium gossypioides</name>
    <name type="common">Mexican cotton</name>
    <name type="synonym">Selera gossypioides</name>
    <dbReference type="NCBI Taxonomy" id="34282"/>
    <lineage>
        <taxon>Eukaryota</taxon>
        <taxon>Viridiplantae</taxon>
        <taxon>Streptophyta</taxon>
        <taxon>Embryophyta</taxon>
        <taxon>Tracheophyta</taxon>
        <taxon>Spermatophyta</taxon>
        <taxon>Magnoliopsida</taxon>
        <taxon>eudicotyledons</taxon>
        <taxon>Gunneridae</taxon>
        <taxon>Pentapetalae</taxon>
        <taxon>rosids</taxon>
        <taxon>malvids</taxon>
        <taxon>Malvales</taxon>
        <taxon>Malvaceae</taxon>
        <taxon>Malvoideae</taxon>
        <taxon>Gossypium</taxon>
    </lineage>
</organism>
<evidence type="ECO:0000259" key="3">
    <source>
        <dbReference type="Pfam" id="PF23571"/>
    </source>
</evidence>
<evidence type="ECO:0008006" key="7">
    <source>
        <dbReference type="Google" id="ProtNLM"/>
    </source>
</evidence>
<evidence type="ECO:0000256" key="1">
    <source>
        <dbReference type="ARBA" id="ARBA00008068"/>
    </source>
</evidence>
<reference evidence="5 6" key="1">
    <citation type="journal article" date="2019" name="Genome Biol. Evol.">
        <title>Insights into the evolution of the New World diploid cottons (Gossypium, subgenus Houzingenia) based on genome sequencing.</title>
        <authorList>
            <person name="Grover C.E."/>
            <person name="Arick M.A. 2nd"/>
            <person name="Thrash A."/>
            <person name="Conover J.L."/>
            <person name="Sanders W.S."/>
            <person name="Peterson D.G."/>
            <person name="Frelichowski J.E."/>
            <person name="Scheffler J.A."/>
            <person name="Scheffler B.E."/>
            <person name="Wendel J.F."/>
        </authorList>
    </citation>
    <scope>NUCLEOTIDE SEQUENCE [LARGE SCALE GENOMIC DNA]</scope>
    <source>
        <strain evidence="5">5</strain>
        <tissue evidence="5">Leaf</tissue>
    </source>
</reference>
<evidence type="ECO:0000313" key="5">
    <source>
        <dbReference type="EMBL" id="MBA0742643.1"/>
    </source>
</evidence>
<dbReference type="PANTHER" id="PTHR31901:SF95">
    <property type="entry name" value="INDOLE-3-ACETIC ACID-AMIDO SYNTHETASE GH3.17-LIKE"/>
    <property type="match status" value="1"/>
</dbReference>
<feature type="domain" description="GH3 C-terminal" evidence="4">
    <location>
        <begin position="170"/>
        <end position="207"/>
    </location>
</feature>
<dbReference type="GO" id="GO:0016881">
    <property type="term" value="F:acid-amino acid ligase activity"/>
    <property type="evidence" value="ECO:0007669"/>
    <property type="project" value="TreeGrafter"/>
</dbReference>
<dbReference type="Proteomes" id="UP000593579">
    <property type="component" value="Unassembled WGS sequence"/>
</dbReference>